<dbReference type="NCBIfam" id="TIGR02595">
    <property type="entry name" value="PEP_CTERM"/>
    <property type="match status" value="1"/>
</dbReference>
<keyword evidence="1" id="KW-1133">Transmembrane helix</keyword>
<dbReference type="InterPro" id="IPR013424">
    <property type="entry name" value="Ice-binding_C"/>
</dbReference>
<feature type="transmembrane region" description="Helical" evidence="1">
    <location>
        <begin position="206"/>
        <end position="225"/>
    </location>
</feature>
<sequence>MNTKILTAGLAVAGLLLNVSADVVWNEDFEGAALGATSGNNQTLAGTSVQTANTASSVVVDSTTDPAAAAAFTFASGNFIRLSASSNDYAAVRSALNPISFAQVSSDATYTLSFDIYIPVTLDKAVGDIQPRFKLNGAGGSGATDASQTVADAGQYHIVYTGQISDFINTDVNEARPFIGIDQDGGKLVQENFDYMYMDNIQLEVIPEPATLGLVAAFGGGIILIRRRFMM</sequence>
<evidence type="ECO:0000256" key="2">
    <source>
        <dbReference type="SAM" id="SignalP"/>
    </source>
</evidence>
<evidence type="ECO:0000256" key="1">
    <source>
        <dbReference type="SAM" id="Phobius"/>
    </source>
</evidence>
<proteinExistence type="predicted"/>
<reference evidence="3 4" key="1">
    <citation type="journal article" date="2024" name="Appl. Environ. Microbiol.">
        <title>Pontiella agarivorans sp. nov., a novel marine anaerobic bacterium capable of degrading macroalgal polysaccharides and fixing nitrogen.</title>
        <authorList>
            <person name="Liu N."/>
            <person name="Kivenson V."/>
            <person name="Peng X."/>
            <person name="Cui Z."/>
            <person name="Lankiewicz T.S."/>
            <person name="Gosselin K.M."/>
            <person name="English C.J."/>
            <person name="Blair E.M."/>
            <person name="O'Malley M.A."/>
            <person name="Valentine D.L."/>
        </authorList>
    </citation>
    <scope>NUCLEOTIDE SEQUENCE [LARGE SCALE GENOMIC DNA]</scope>
    <source>
        <strain evidence="3 4">NLcol2</strain>
    </source>
</reference>
<keyword evidence="1" id="KW-0812">Transmembrane</keyword>
<comment type="caution">
    <text evidence="3">The sequence shown here is derived from an EMBL/GenBank/DDBJ whole genome shotgun (WGS) entry which is preliminary data.</text>
</comment>
<dbReference type="EMBL" id="JARVCO010000002">
    <property type="protein sequence ID" value="MDZ8117544.1"/>
    <property type="molecule type" value="Genomic_DNA"/>
</dbReference>
<feature type="chain" id="PRO_5047180547" evidence="2">
    <location>
        <begin position="22"/>
        <end position="231"/>
    </location>
</feature>
<protein>
    <submittedName>
        <fullName evidence="3">PEP-CTERM sorting domain-containing protein</fullName>
    </submittedName>
</protein>
<name>A0ABU5MTJ8_9BACT</name>
<keyword evidence="4" id="KW-1185">Reference proteome</keyword>
<keyword evidence="1" id="KW-0472">Membrane</keyword>
<feature type="signal peptide" evidence="2">
    <location>
        <begin position="1"/>
        <end position="21"/>
    </location>
</feature>
<gene>
    <name evidence="3" type="ORF">P9H32_02815</name>
</gene>
<keyword evidence="2" id="KW-0732">Signal</keyword>
<organism evidence="3 4">
    <name type="scientific">Pontiella agarivorans</name>
    <dbReference type="NCBI Taxonomy" id="3038953"/>
    <lineage>
        <taxon>Bacteria</taxon>
        <taxon>Pseudomonadati</taxon>
        <taxon>Kiritimatiellota</taxon>
        <taxon>Kiritimatiellia</taxon>
        <taxon>Kiritimatiellales</taxon>
        <taxon>Pontiellaceae</taxon>
        <taxon>Pontiella</taxon>
    </lineage>
</organism>
<evidence type="ECO:0000313" key="3">
    <source>
        <dbReference type="EMBL" id="MDZ8117544.1"/>
    </source>
</evidence>
<evidence type="ECO:0000313" key="4">
    <source>
        <dbReference type="Proteomes" id="UP001290861"/>
    </source>
</evidence>
<dbReference type="Proteomes" id="UP001290861">
    <property type="component" value="Unassembled WGS sequence"/>
</dbReference>
<dbReference type="RefSeq" id="WP_322607345.1">
    <property type="nucleotide sequence ID" value="NZ_JARVCO010000002.1"/>
</dbReference>
<accession>A0ABU5MTJ8</accession>